<accession>A0A520KY57</accession>
<dbReference type="Proteomes" id="UP000320766">
    <property type="component" value="Unassembled WGS sequence"/>
</dbReference>
<sequence>MGKGIAKSVEEIFNGVVVIICHFHFLRALGDRLYKHYYKTFSKDLDKTGIKGKLKELRRKAKGSKTRNPFAREILEELVDILDDVLSSSGEGLGYPFDLSKLRFYERCLEAEKRVDKLVERCIKAWKRVGVAYDVYNVLRRLHESSYRLDDYARILQEREVWFKKARLALRWKNGPIPLSTKVRWSDKQLKAARKGIDAFLEEVMNQKK</sequence>
<organism evidence="1 2">
    <name type="scientific">Candidatus Methanolliviera hydrocarbonicum</name>
    <dbReference type="NCBI Taxonomy" id="2491085"/>
    <lineage>
        <taxon>Archaea</taxon>
        <taxon>Methanobacteriati</taxon>
        <taxon>Methanobacteriota</taxon>
        <taxon>Candidatus Methanoliparia</taxon>
        <taxon>Candidatus Methanoliparales</taxon>
        <taxon>Candidatus Methanollivieraceae</taxon>
        <taxon>Candidatus Methanolliviera</taxon>
    </lineage>
</organism>
<feature type="non-terminal residue" evidence="1">
    <location>
        <position position="209"/>
    </location>
</feature>
<comment type="caution">
    <text evidence="1">The sequence shown here is derived from an EMBL/GenBank/DDBJ whole genome shotgun (WGS) entry which is preliminary data.</text>
</comment>
<evidence type="ECO:0000313" key="2">
    <source>
        <dbReference type="Proteomes" id="UP000320766"/>
    </source>
</evidence>
<evidence type="ECO:0000313" key="1">
    <source>
        <dbReference type="EMBL" id="RZN71972.1"/>
    </source>
</evidence>
<reference evidence="1 2" key="1">
    <citation type="journal article" date="2019" name="Nat. Microbiol.">
        <title>Wide diversity of methane and short-chain alkane metabolisms in uncultured archaea.</title>
        <authorList>
            <person name="Borrel G."/>
            <person name="Adam P.S."/>
            <person name="McKay L.J."/>
            <person name="Chen L.X."/>
            <person name="Sierra-Garcia I.N."/>
            <person name="Sieber C.M."/>
            <person name="Letourneur Q."/>
            <person name="Ghozlane A."/>
            <person name="Andersen G.L."/>
            <person name="Li W.J."/>
            <person name="Hallam S.J."/>
            <person name="Muyzer G."/>
            <person name="de Oliveira V.M."/>
            <person name="Inskeep W.P."/>
            <person name="Banfield J.F."/>
            <person name="Gribaldo S."/>
        </authorList>
    </citation>
    <scope>NUCLEOTIDE SEQUENCE [LARGE SCALE GENOMIC DNA]</scope>
    <source>
        <strain evidence="1">NM1b</strain>
    </source>
</reference>
<evidence type="ECO:0008006" key="3">
    <source>
        <dbReference type="Google" id="ProtNLM"/>
    </source>
</evidence>
<proteinExistence type="predicted"/>
<gene>
    <name evidence="1" type="ORF">EF807_01890</name>
</gene>
<protein>
    <recommendedName>
        <fullName evidence="3">Transposase</fullName>
    </recommendedName>
</protein>
<dbReference type="AlphaFoldDB" id="A0A520KY57"/>
<name>A0A520KY57_9EURY</name>
<dbReference type="EMBL" id="RXIL01000034">
    <property type="protein sequence ID" value="RZN71972.1"/>
    <property type="molecule type" value="Genomic_DNA"/>
</dbReference>